<dbReference type="Proteomes" id="UP001085076">
    <property type="component" value="Miscellaneous, Linkage group lg10"/>
</dbReference>
<evidence type="ECO:0000313" key="3">
    <source>
        <dbReference type="EMBL" id="KAJ0961944.1"/>
    </source>
</evidence>
<reference evidence="3" key="2">
    <citation type="journal article" date="2022" name="Hortic Res">
        <title>The genome of Dioscorea zingiberensis sheds light on the biosynthesis, origin and evolution of the medicinally important diosgenin saponins.</title>
        <authorList>
            <person name="Li Y."/>
            <person name="Tan C."/>
            <person name="Li Z."/>
            <person name="Guo J."/>
            <person name="Li S."/>
            <person name="Chen X."/>
            <person name="Wang C."/>
            <person name="Dai X."/>
            <person name="Yang H."/>
            <person name="Song W."/>
            <person name="Hou L."/>
            <person name="Xu J."/>
            <person name="Tong Z."/>
            <person name="Xu A."/>
            <person name="Yuan X."/>
            <person name="Wang W."/>
            <person name="Yang Q."/>
            <person name="Chen L."/>
            <person name="Sun Z."/>
            <person name="Wang K."/>
            <person name="Pan B."/>
            <person name="Chen J."/>
            <person name="Bao Y."/>
            <person name="Liu F."/>
            <person name="Qi X."/>
            <person name="Gang D.R."/>
            <person name="Wen J."/>
            <person name="Li J."/>
        </authorList>
    </citation>
    <scope>NUCLEOTIDE SEQUENCE</scope>
    <source>
        <strain evidence="3">Dzin_1.0</strain>
    </source>
</reference>
<accession>A0A9D5BW52</accession>
<gene>
    <name evidence="3" type="ORF">J5N97_029772</name>
</gene>
<dbReference type="EMBL" id="JAGGNH010000010">
    <property type="protein sequence ID" value="KAJ0961944.1"/>
    <property type="molecule type" value="Genomic_DNA"/>
</dbReference>
<sequence length="109" mass="12195">MDIGVATRSDSAPPAARKRWVPRSLVLGSTLFALGLISLFTGHVASEIEWSQLRKAWRSRKVLNPTYLRFLVVTSSAGGEKKPERQNNETLDRKLQNRPPVKARAEQIA</sequence>
<reference evidence="3" key="1">
    <citation type="submission" date="2021-03" db="EMBL/GenBank/DDBJ databases">
        <authorList>
            <person name="Li Z."/>
            <person name="Yang C."/>
        </authorList>
    </citation>
    <scope>NUCLEOTIDE SEQUENCE</scope>
    <source>
        <strain evidence="3">Dzin_1.0</strain>
        <tissue evidence="3">Leaf</tissue>
    </source>
</reference>
<dbReference type="OrthoDB" id="1937612at2759"/>
<keyword evidence="2" id="KW-0472">Membrane</keyword>
<keyword evidence="2" id="KW-1133">Transmembrane helix</keyword>
<evidence type="ECO:0000256" key="1">
    <source>
        <dbReference type="SAM" id="MobiDB-lite"/>
    </source>
</evidence>
<name>A0A9D5BW52_9LILI</name>
<organism evidence="3 4">
    <name type="scientific">Dioscorea zingiberensis</name>
    <dbReference type="NCBI Taxonomy" id="325984"/>
    <lineage>
        <taxon>Eukaryota</taxon>
        <taxon>Viridiplantae</taxon>
        <taxon>Streptophyta</taxon>
        <taxon>Embryophyta</taxon>
        <taxon>Tracheophyta</taxon>
        <taxon>Spermatophyta</taxon>
        <taxon>Magnoliopsida</taxon>
        <taxon>Liliopsida</taxon>
        <taxon>Dioscoreales</taxon>
        <taxon>Dioscoreaceae</taxon>
        <taxon>Dioscorea</taxon>
    </lineage>
</organism>
<evidence type="ECO:0000256" key="2">
    <source>
        <dbReference type="SAM" id="Phobius"/>
    </source>
</evidence>
<feature type="compositionally biased region" description="Basic and acidic residues" evidence="1">
    <location>
        <begin position="79"/>
        <end position="95"/>
    </location>
</feature>
<keyword evidence="4" id="KW-1185">Reference proteome</keyword>
<comment type="caution">
    <text evidence="3">The sequence shown here is derived from an EMBL/GenBank/DDBJ whole genome shotgun (WGS) entry which is preliminary data.</text>
</comment>
<proteinExistence type="predicted"/>
<feature type="transmembrane region" description="Helical" evidence="2">
    <location>
        <begin position="25"/>
        <end position="45"/>
    </location>
</feature>
<feature type="region of interest" description="Disordered" evidence="1">
    <location>
        <begin position="77"/>
        <end position="109"/>
    </location>
</feature>
<dbReference type="AlphaFoldDB" id="A0A9D5BW52"/>
<evidence type="ECO:0000313" key="4">
    <source>
        <dbReference type="Proteomes" id="UP001085076"/>
    </source>
</evidence>
<protein>
    <submittedName>
        <fullName evidence="3">Uncharacterized protein</fullName>
    </submittedName>
</protein>
<keyword evidence="2" id="KW-0812">Transmembrane</keyword>